<organism evidence="1">
    <name type="scientific">freshwater metagenome</name>
    <dbReference type="NCBI Taxonomy" id="449393"/>
    <lineage>
        <taxon>unclassified sequences</taxon>
        <taxon>metagenomes</taxon>
        <taxon>ecological metagenomes</taxon>
    </lineage>
</organism>
<name>A0A6J6TWF5_9ZZZZ</name>
<gene>
    <name evidence="1" type="ORF">UFOPK2824_00717</name>
</gene>
<evidence type="ECO:0000313" key="1">
    <source>
        <dbReference type="EMBL" id="CAB4751335.1"/>
    </source>
</evidence>
<proteinExistence type="predicted"/>
<sequence>MATIGKVSAVFTASTSGLTSGVRAASSSFQGLQSSTKSLESSMRTLVAINATQLFASVAAAATSSVRSLISFGQAQADIIDSASKMAANLGFTYGEFAGLSLAADLAGVSMEDVGKASQKAEIAFAKAANGSKTAQAAFAGLGLSVEQLNGLSAADRFDAIASSIAALPTEAERAAAAVALFGKAGASLLPLFAGGAEGIAAAREQAERLGLVLTNAQGQDVEAMNDSFTMVQKSIAGVVQQVVAYLSPAITAIANTFTDFVGSVGGANIGQAIGEGILAGARYLAGIGDYIIVNFGSVFSYLSSVGEQWGGVADFMDRTAGFLSGVFNGAQAGLGMIILGFGSVFEGLATIAQQIGKYLGFDTSSIDSVVAGAQAFNATINAGISENVEQMNAGFQRAFGESSSTVGQAVAGPLVTALDASIAQAEASANTIDVASKKPVELNQTVVVDVASAIKGIDSRTSEGIAEMYRIMRGGSGDVQQQQLGVLEEIAANTSDEGFAVAEF</sequence>
<protein>
    <submittedName>
        <fullName evidence="1">Unannotated protein</fullName>
    </submittedName>
</protein>
<dbReference type="EMBL" id="CAEZZD010000101">
    <property type="protein sequence ID" value="CAB4751335.1"/>
    <property type="molecule type" value="Genomic_DNA"/>
</dbReference>
<accession>A0A6J6TWF5</accession>
<dbReference type="AlphaFoldDB" id="A0A6J6TWF5"/>
<reference evidence="1" key="1">
    <citation type="submission" date="2020-05" db="EMBL/GenBank/DDBJ databases">
        <authorList>
            <person name="Chiriac C."/>
            <person name="Salcher M."/>
            <person name="Ghai R."/>
            <person name="Kavagutti S V."/>
        </authorList>
    </citation>
    <scope>NUCLEOTIDE SEQUENCE</scope>
</reference>